<keyword evidence="2" id="KW-0001">2Fe-2S</keyword>
<dbReference type="Gene3D" id="2.102.10.10">
    <property type="entry name" value="Rieske [2Fe-2S] iron-sulphur domain"/>
    <property type="match status" value="1"/>
</dbReference>
<evidence type="ECO:0000256" key="3">
    <source>
        <dbReference type="ARBA" id="ARBA00022723"/>
    </source>
</evidence>
<dbReference type="Gene3D" id="3.90.380.10">
    <property type="entry name" value="Naphthalene 1,2-dioxygenase Alpha Subunit, Chain A, domain 1"/>
    <property type="match status" value="1"/>
</dbReference>
<dbReference type="CDD" id="cd03469">
    <property type="entry name" value="Rieske_RO_Alpha_N"/>
    <property type="match status" value="1"/>
</dbReference>
<keyword evidence="9" id="KW-1185">Reference proteome</keyword>
<name>A0ABP9US79_9BACT</name>
<dbReference type="InterPro" id="IPR036922">
    <property type="entry name" value="Rieske_2Fe-2S_sf"/>
</dbReference>
<dbReference type="PANTHER" id="PTHR43756:SF5">
    <property type="entry name" value="CHOLINE MONOOXYGENASE, CHLOROPLASTIC"/>
    <property type="match status" value="1"/>
</dbReference>
<reference evidence="8 9" key="1">
    <citation type="submission" date="2024-02" db="EMBL/GenBank/DDBJ databases">
        <title>Haloferula sargassicola NBRC 104335.</title>
        <authorList>
            <person name="Ichikawa N."/>
            <person name="Katano-Makiyama Y."/>
            <person name="Hidaka K."/>
        </authorList>
    </citation>
    <scope>NUCLEOTIDE SEQUENCE [LARGE SCALE GENOMIC DNA]</scope>
    <source>
        <strain evidence="8 9">NBRC 104335</strain>
    </source>
</reference>
<evidence type="ECO:0000256" key="1">
    <source>
        <dbReference type="ARBA" id="ARBA00001962"/>
    </source>
</evidence>
<dbReference type="Pfam" id="PF00848">
    <property type="entry name" value="Ring_hydroxyl_A"/>
    <property type="match status" value="1"/>
</dbReference>
<dbReference type="EMBL" id="BAABRI010000009">
    <property type="protein sequence ID" value="GAA5482673.1"/>
    <property type="molecule type" value="Genomic_DNA"/>
</dbReference>
<dbReference type="SUPFAM" id="SSF55961">
    <property type="entry name" value="Bet v1-like"/>
    <property type="match status" value="1"/>
</dbReference>
<keyword evidence="6" id="KW-0411">Iron-sulfur</keyword>
<dbReference type="Proteomes" id="UP001476282">
    <property type="component" value="Unassembled WGS sequence"/>
</dbReference>
<keyword evidence="3" id="KW-0479">Metal-binding</keyword>
<evidence type="ECO:0000256" key="4">
    <source>
        <dbReference type="ARBA" id="ARBA00023002"/>
    </source>
</evidence>
<dbReference type="RefSeq" id="WP_353566808.1">
    <property type="nucleotide sequence ID" value="NZ_BAABRI010000009.1"/>
</dbReference>
<dbReference type="PROSITE" id="PS51296">
    <property type="entry name" value="RIESKE"/>
    <property type="match status" value="1"/>
</dbReference>
<evidence type="ECO:0000313" key="8">
    <source>
        <dbReference type="EMBL" id="GAA5482673.1"/>
    </source>
</evidence>
<dbReference type="InterPro" id="IPR017941">
    <property type="entry name" value="Rieske_2Fe-2S"/>
</dbReference>
<evidence type="ECO:0000256" key="2">
    <source>
        <dbReference type="ARBA" id="ARBA00022714"/>
    </source>
</evidence>
<feature type="domain" description="Rieske" evidence="7">
    <location>
        <begin position="103"/>
        <end position="228"/>
    </location>
</feature>
<protein>
    <submittedName>
        <fullName evidence="8">Carnitine monooxygenase oxygenase subunit</fullName>
    </submittedName>
</protein>
<keyword evidence="5" id="KW-0408">Iron</keyword>
<dbReference type="PRINTS" id="PR00090">
    <property type="entry name" value="RNGDIOXGNASE"/>
</dbReference>
<keyword evidence="8" id="KW-0503">Monooxygenase</keyword>
<keyword evidence="4" id="KW-0560">Oxidoreductase</keyword>
<gene>
    <name evidence="8" type="ORF">Hsar01_01896</name>
</gene>
<proteinExistence type="predicted"/>
<dbReference type="PANTHER" id="PTHR43756">
    <property type="entry name" value="CHOLINE MONOOXYGENASE, CHLOROPLASTIC"/>
    <property type="match status" value="1"/>
</dbReference>
<dbReference type="Pfam" id="PF00355">
    <property type="entry name" value="Rieske"/>
    <property type="match status" value="1"/>
</dbReference>
<evidence type="ECO:0000313" key="9">
    <source>
        <dbReference type="Proteomes" id="UP001476282"/>
    </source>
</evidence>
<organism evidence="8 9">
    <name type="scientific">Haloferula sargassicola</name>
    <dbReference type="NCBI Taxonomy" id="490096"/>
    <lineage>
        <taxon>Bacteria</taxon>
        <taxon>Pseudomonadati</taxon>
        <taxon>Verrucomicrobiota</taxon>
        <taxon>Verrucomicrobiia</taxon>
        <taxon>Verrucomicrobiales</taxon>
        <taxon>Verrucomicrobiaceae</taxon>
        <taxon>Haloferula</taxon>
    </lineage>
</organism>
<dbReference type="GO" id="GO:0004497">
    <property type="term" value="F:monooxygenase activity"/>
    <property type="evidence" value="ECO:0007669"/>
    <property type="project" value="UniProtKB-KW"/>
</dbReference>
<dbReference type="InterPro" id="IPR001663">
    <property type="entry name" value="Rng_hydr_dOase-A"/>
</dbReference>
<accession>A0ABP9US79</accession>
<evidence type="ECO:0000259" key="7">
    <source>
        <dbReference type="PROSITE" id="PS51296"/>
    </source>
</evidence>
<evidence type="ECO:0000256" key="5">
    <source>
        <dbReference type="ARBA" id="ARBA00023004"/>
    </source>
</evidence>
<dbReference type="SUPFAM" id="SSF50022">
    <property type="entry name" value="ISP domain"/>
    <property type="match status" value="1"/>
</dbReference>
<sequence>MSSESNPTLSAVKAGGWGGTTSAAVAGEEARVLRGCAENARLQEQARAGLRKAREVESLDALLAEVRRIAALPLEKSETLPKEVYTSDEFFAWEVDEVFSKEWFCVAHVSQIPENGDFINLDLSGDPLVVVRDKSGTVRVLSRACPHRGMDIMPPGFGHDGHGPAVRRESSPACGSTRLFLCPYHSWTFELDGRLKACPEMQQAEGFERDDWGLKEFRAEVWQGFVFVNLDGNAPSSVAEQYAELGEHVSKWNTAGMEIVVAREWDVPCNWKVLTENFMESYHHAGAHAKTLQTIMPAKHTWTEQERPHFIRCHLPYKAKVRDEIADAEAAGGHWEAFPAVEGLEGEDRFEWGLMLGYPLFTFVLTPDQLVWYRILPTGPDSLKLLTTVLVPKSTIGHPDFGKMLDRATAEAVAFHLEDMEVVAAVQRSLHASGYQRGRLSHLEMPIWLMQRYLAARARGTWPGLDHPPAPSQR</sequence>
<comment type="caution">
    <text evidence="8">The sequence shown here is derived from an EMBL/GenBank/DDBJ whole genome shotgun (WGS) entry which is preliminary data.</text>
</comment>
<dbReference type="InterPro" id="IPR015879">
    <property type="entry name" value="Ring_hydroxy_dOase_asu_C_dom"/>
</dbReference>
<comment type="cofactor">
    <cofactor evidence="1">
        <name>Fe cation</name>
        <dbReference type="ChEBI" id="CHEBI:24875"/>
    </cofactor>
</comment>
<evidence type="ECO:0000256" key="6">
    <source>
        <dbReference type="ARBA" id="ARBA00023014"/>
    </source>
</evidence>